<keyword evidence="1" id="KW-1133">Transmembrane helix</keyword>
<proteinExistence type="predicted"/>
<evidence type="ECO:0000256" key="1">
    <source>
        <dbReference type="SAM" id="Phobius"/>
    </source>
</evidence>
<name>A0A3B0QYI1_9ZZZZ</name>
<evidence type="ECO:0000313" key="2">
    <source>
        <dbReference type="EMBL" id="VAV85342.1"/>
    </source>
</evidence>
<organism evidence="2">
    <name type="scientific">hydrothermal vent metagenome</name>
    <dbReference type="NCBI Taxonomy" id="652676"/>
    <lineage>
        <taxon>unclassified sequences</taxon>
        <taxon>metagenomes</taxon>
        <taxon>ecological metagenomes</taxon>
    </lineage>
</organism>
<protein>
    <submittedName>
        <fullName evidence="2">Uncharacterized protein</fullName>
    </submittedName>
</protein>
<gene>
    <name evidence="2" type="ORF">MNBD_DELTA01-321</name>
</gene>
<accession>A0A3B0QYI1</accession>
<dbReference type="EMBL" id="UOEA01000085">
    <property type="protein sequence ID" value="VAV85342.1"/>
    <property type="molecule type" value="Genomic_DNA"/>
</dbReference>
<keyword evidence="1" id="KW-0812">Transmembrane</keyword>
<keyword evidence="1" id="KW-0472">Membrane</keyword>
<dbReference type="AlphaFoldDB" id="A0A3B0QYI1"/>
<sequence length="196" mass="22290">MSEWVPFGSAIAGAIIGGGITGFCTFKAVTLVHKNDIKLEKKKESSLIEGLLQAYHDEIETVWGRYQNSMGTQLEALPNGTPLLLLYPLFSDYFTIYHSNASIIGKIDDHDLRKEIVSFYTAAKGLVDSYRLNNELVQKYEYWEALYQESNNDAHKQKAIASYQILIAYADAIRKLHEDIKEKKINLLKTLRQNLT</sequence>
<feature type="transmembrane region" description="Helical" evidence="1">
    <location>
        <begin position="6"/>
        <end position="32"/>
    </location>
</feature>
<reference evidence="2" key="1">
    <citation type="submission" date="2018-06" db="EMBL/GenBank/DDBJ databases">
        <authorList>
            <person name="Zhirakovskaya E."/>
        </authorList>
    </citation>
    <scope>NUCLEOTIDE SEQUENCE</scope>
</reference>